<evidence type="ECO:0000259" key="2">
    <source>
        <dbReference type="SMART" id="SM00672"/>
    </source>
</evidence>
<sequence>MILKKFLLTIKKNKLPYYTVNYVRKLIPNILYQKSLRKKILSSDEYDTDYLTSRLNYYNKLSGQKEVRESAVSLDEMNKVKGHSSYYFDAYQYTRYFRNSLKANFIFTDVIHVPDVPTLQKSRPVAGNNENAVVLKMDKRRHFLFVKDPYSFSEKKDMLIGRGSVNAPNSPQPHRMRFMEMYFGHPLCDLGQVNKAGGNPQWLRPKISIIDHLKFKFILSLEGNDVATNLKWIMSSNSVAVMPEPKYETWFMEGTLIPDFHFIRIKEDYSDLEERLRYYIDHPAEAQKITANANAYVRQFWDDKVEDLLSILVLQKYFESTGQLEDRELIKTKLYAI</sequence>
<dbReference type="InterPro" id="IPR051091">
    <property type="entry name" value="O-Glucosyltr/Glycosyltrsf_90"/>
</dbReference>
<dbReference type="Proteomes" id="UP000634134">
    <property type="component" value="Unassembled WGS sequence"/>
</dbReference>
<keyword evidence="4" id="KW-1185">Reference proteome</keyword>
<reference evidence="4" key="1">
    <citation type="submission" date="2023-07" db="EMBL/GenBank/DDBJ databases">
        <title>Dyadobacter sp. nov 'subterranea' isolated from contaminted grondwater.</title>
        <authorList>
            <person name="Szabo I."/>
            <person name="Al-Omari J."/>
            <person name="Szerdahelyi S.G."/>
            <person name="Rado J."/>
        </authorList>
    </citation>
    <scope>NUCLEOTIDE SEQUENCE [LARGE SCALE GENOMIC DNA]</scope>
    <source>
        <strain evidence="4">UP-52</strain>
    </source>
</reference>
<proteinExistence type="predicted"/>
<organism evidence="3 4">
    <name type="scientific">Dyadobacter subterraneus</name>
    <dbReference type="NCBI Taxonomy" id="2773304"/>
    <lineage>
        <taxon>Bacteria</taxon>
        <taxon>Pseudomonadati</taxon>
        <taxon>Bacteroidota</taxon>
        <taxon>Cytophagia</taxon>
        <taxon>Cytophagales</taxon>
        <taxon>Spirosomataceae</taxon>
        <taxon>Dyadobacter</taxon>
    </lineage>
</organism>
<evidence type="ECO:0000256" key="1">
    <source>
        <dbReference type="ARBA" id="ARBA00022679"/>
    </source>
</evidence>
<keyword evidence="1" id="KW-0808">Transferase</keyword>
<dbReference type="Pfam" id="PF05686">
    <property type="entry name" value="Glyco_transf_90"/>
    <property type="match status" value="1"/>
</dbReference>
<comment type="caution">
    <text evidence="3">The sequence shown here is derived from an EMBL/GenBank/DDBJ whole genome shotgun (WGS) entry which is preliminary data.</text>
</comment>
<accession>A0ABR9WDU0</accession>
<evidence type="ECO:0000313" key="4">
    <source>
        <dbReference type="Proteomes" id="UP000634134"/>
    </source>
</evidence>
<dbReference type="PANTHER" id="PTHR12203">
    <property type="entry name" value="KDEL LYS-ASP-GLU-LEU CONTAINING - RELATED"/>
    <property type="match status" value="1"/>
</dbReference>
<gene>
    <name evidence="3" type="ORF">IEE83_17275</name>
</gene>
<dbReference type="EMBL" id="JACYGY010000001">
    <property type="protein sequence ID" value="MBE9463643.1"/>
    <property type="molecule type" value="Genomic_DNA"/>
</dbReference>
<feature type="domain" description="Glycosyl transferase CAP10" evidence="2">
    <location>
        <begin position="112"/>
        <end position="318"/>
    </location>
</feature>
<dbReference type="SMART" id="SM00672">
    <property type="entry name" value="CAP10"/>
    <property type="match status" value="1"/>
</dbReference>
<protein>
    <submittedName>
        <fullName evidence="3">Lipopolysaccharide biosynthesis protein</fullName>
    </submittedName>
</protein>
<dbReference type="RefSeq" id="WP_194121761.1">
    <property type="nucleotide sequence ID" value="NZ_JACYGY010000001.1"/>
</dbReference>
<dbReference type="InterPro" id="IPR006598">
    <property type="entry name" value="CAP10"/>
</dbReference>
<name>A0ABR9WDU0_9BACT</name>
<dbReference type="PANTHER" id="PTHR12203:SF35">
    <property type="entry name" value="PROTEIN O-GLUCOSYLTRANSFERASE 1"/>
    <property type="match status" value="1"/>
</dbReference>
<evidence type="ECO:0000313" key="3">
    <source>
        <dbReference type="EMBL" id="MBE9463643.1"/>
    </source>
</evidence>